<feature type="transmembrane region" description="Helical" evidence="2">
    <location>
        <begin position="244"/>
        <end position="265"/>
    </location>
</feature>
<dbReference type="Proteomes" id="UP001221413">
    <property type="component" value="Unassembled WGS sequence"/>
</dbReference>
<evidence type="ECO:0000313" key="3">
    <source>
        <dbReference type="EMBL" id="KAJ6263167.1"/>
    </source>
</evidence>
<comment type="caution">
    <text evidence="3">The sequence shown here is derived from an EMBL/GenBank/DDBJ whole genome shotgun (WGS) entry which is preliminary data.</text>
</comment>
<gene>
    <name evidence="3" type="ORF">Dda_1728</name>
</gene>
<protein>
    <submittedName>
        <fullName evidence="3">Uncharacterized protein</fullName>
    </submittedName>
</protein>
<evidence type="ECO:0000256" key="1">
    <source>
        <dbReference type="SAM" id="MobiDB-lite"/>
    </source>
</evidence>
<keyword evidence="2" id="KW-0472">Membrane</keyword>
<dbReference type="EMBL" id="JAQGDS010000002">
    <property type="protein sequence ID" value="KAJ6263167.1"/>
    <property type="molecule type" value="Genomic_DNA"/>
</dbReference>
<evidence type="ECO:0000313" key="4">
    <source>
        <dbReference type="Proteomes" id="UP001221413"/>
    </source>
</evidence>
<sequence>MEKQSSWNAPRRSPLVAKLLIFIVLGSCRHFLHVRRISVFMVANSNSPTMILYVRIPLICLAASTSFRAAAGFVGGWASRNLNGCPSNENSCGSRGAGFYACCPSNTYCLSPVSIPGFSDNTGCCPTGQDCSLELRTHQVCADDTWNIYNVTGFPFCCARGYQGGVGPNNGYDSCRTGGFPATETALPLATSGIRPTSTPSSSTSASTAPASTTADTPAATGTSSPGSQNSTPSSSGQLSRPTIAGIAIGAVAGVTILGLLAWWIGRRAGVKKGNSMGFGGSTAELGGANDGRPPNYPESKPMLASDYSLAPVPAPPPAPMTETQKFMGYGGPNELPGSDAASELPGYPAHTELPA</sequence>
<feature type="compositionally biased region" description="Low complexity" evidence="1">
    <location>
        <begin position="196"/>
        <end position="240"/>
    </location>
</feature>
<dbReference type="CDD" id="cd12087">
    <property type="entry name" value="TM_EGFR-like"/>
    <property type="match status" value="1"/>
</dbReference>
<organism evidence="3 4">
    <name type="scientific">Drechslerella dactyloides</name>
    <name type="common">Nematode-trapping fungus</name>
    <name type="synonym">Arthrobotrys dactyloides</name>
    <dbReference type="NCBI Taxonomy" id="74499"/>
    <lineage>
        <taxon>Eukaryota</taxon>
        <taxon>Fungi</taxon>
        <taxon>Dikarya</taxon>
        <taxon>Ascomycota</taxon>
        <taxon>Pezizomycotina</taxon>
        <taxon>Orbiliomycetes</taxon>
        <taxon>Orbiliales</taxon>
        <taxon>Orbiliaceae</taxon>
        <taxon>Drechslerella</taxon>
    </lineage>
</organism>
<feature type="transmembrane region" description="Helical" evidence="2">
    <location>
        <begin position="15"/>
        <end position="32"/>
    </location>
</feature>
<accession>A0AAD6NM19</accession>
<keyword evidence="4" id="KW-1185">Reference proteome</keyword>
<proteinExistence type="predicted"/>
<evidence type="ECO:0000256" key="2">
    <source>
        <dbReference type="SAM" id="Phobius"/>
    </source>
</evidence>
<keyword evidence="2" id="KW-1133">Transmembrane helix</keyword>
<name>A0AAD6NM19_DREDA</name>
<feature type="region of interest" description="Disordered" evidence="1">
    <location>
        <begin position="190"/>
        <end position="240"/>
    </location>
</feature>
<feature type="transmembrane region" description="Helical" evidence="2">
    <location>
        <begin position="52"/>
        <end position="78"/>
    </location>
</feature>
<dbReference type="AlphaFoldDB" id="A0AAD6NM19"/>
<feature type="region of interest" description="Disordered" evidence="1">
    <location>
        <begin position="284"/>
        <end position="356"/>
    </location>
</feature>
<reference evidence="3" key="1">
    <citation type="submission" date="2023-01" db="EMBL/GenBank/DDBJ databases">
        <title>The chitinases involved in constricting ring structure development in the nematode-trapping fungus Drechslerella dactyloides.</title>
        <authorList>
            <person name="Wang R."/>
            <person name="Zhang L."/>
            <person name="Tang P."/>
            <person name="Li S."/>
            <person name="Liang L."/>
        </authorList>
    </citation>
    <scope>NUCLEOTIDE SEQUENCE</scope>
    <source>
        <strain evidence="3">YMF1.00031</strain>
    </source>
</reference>
<keyword evidence="2" id="KW-0812">Transmembrane</keyword>